<evidence type="ECO:0000256" key="1">
    <source>
        <dbReference type="SAM" id="MobiDB-lite"/>
    </source>
</evidence>
<dbReference type="EMBL" id="JARKNE010000008">
    <property type="protein sequence ID" value="KAK5811309.1"/>
    <property type="molecule type" value="Genomic_DNA"/>
</dbReference>
<comment type="caution">
    <text evidence="2">The sequence shown here is derived from an EMBL/GenBank/DDBJ whole genome shotgun (WGS) entry which is preliminary data.</text>
</comment>
<sequence length="365" mass="40289">MNWLKDNFNELFGDPEDRRKEVIQQYTRAYIMMLIGGILIPEKSQNLVYETKLGIYHIVHVISGDVLGHTTECGVDRWLSAPIAVVSLVATTVSMSQGGQPIYVPFGDKVELRGTDQGSRRYYKSSYVGLTKDLEDIRLLLDQRSEAAVSYCFEPILITSVGQSKDVGCEGVVGNVRDCENARIRLSVAAVRVEATNSTVSARPERATEGGHAGEGQHRLGSSTRGAYRSHFTLGIPIQLSKPAFCSQAPLHYGPLYHVAGSSVPTTMYSRNDDDEEEVYKPAPSDATSDAPLMVRSIAESFNYRPEQLRATDAANTFRMARCCQFGLEACSAEMPLCISQRSKRIDETLFSRGPIDRLNTLGAF</sequence>
<organism evidence="2 3">
    <name type="scientific">Gossypium arboreum</name>
    <name type="common">Tree cotton</name>
    <name type="synonym">Gossypium nanking</name>
    <dbReference type="NCBI Taxonomy" id="29729"/>
    <lineage>
        <taxon>Eukaryota</taxon>
        <taxon>Viridiplantae</taxon>
        <taxon>Streptophyta</taxon>
        <taxon>Embryophyta</taxon>
        <taxon>Tracheophyta</taxon>
        <taxon>Spermatophyta</taxon>
        <taxon>Magnoliopsida</taxon>
        <taxon>eudicotyledons</taxon>
        <taxon>Gunneridae</taxon>
        <taxon>Pentapetalae</taxon>
        <taxon>rosids</taxon>
        <taxon>malvids</taxon>
        <taxon>Malvales</taxon>
        <taxon>Malvaceae</taxon>
        <taxon>Malvoideae</taxon>
        <taxon>Gossypium</taxon>
    </lineage>
</organism>
<feature type="region of interest" description="Disordered" evidence="1">
    <location>
        <begin position="197"/>
        <end position="223"/>
    </location>
</feature>
<evidence type="ECO:0000313" key="3">
    <source>
        <dbReference type="Proteomes" id="UP001358586"/>
    </source>
</evidence>
<accession>A0ABR0NYA8</accession>
<evidence type="ECO:0000313" key="2">
    <source>
        <dbReference type="EMBL" id="KAK5811309.1"/>
    </source>
</evidence>
<reference evidence="2 3" key="1">
    <citation type="submission" date="2023-03" db="EMBL/GenBank/DDBJ databases">
        <title>WGS of Gossypium arboreum.</title>
        <authorList>
            <person name="Yu D."/>
        </authorList>
    </citation>
    <scope>NUCLEOTIDE SEQUENCE [LARGE SCALE GENOMIC DNA]</scope>
    <source>
        <tissue evidence="2">Leaf</tissue>
    </source>
</reference>
<gene>
    <name evidence="2" type="ORF">PVK06_026638</name>
</gene>
<keyword evidence="3" id="KW-1185">Reference proteome</keyword>
<protein>
    <submittedName>
        <fullName evidence="2">Uncharacterized protein</fullName>
    </submittedName>
</protein>
<dbReference type="Proteomes" id="UP001358586">
    <property type="component" value="Chromosome 8"/>
</dbReference>
<proteinExistence type="predicted"/>
<name>A0ABR0NYA8_GOSAR</name>